<dbReference type="EMBL" id="BPQM01000113">
    <property type="protein sequence ID" value="GJD80786.1"/>
    <property type="molecule type" value="Genomic_DNA"/>
</dbReference>
<dbReference type="AlphaFoldDB" id="A0AA37HSL0"/>
<sequence>MRAERDLLYPSANALHAALELLVGLKKMSLTSAELSALKSVLRHGEAPLEFIATAINSEIARREGQPRRGLKAARILVTPQHGTREELRDIEIIADARTDD</sequence>
<gene>
    <name evidence="1" type="ORF">NBEOAGPD_4029</name>
</gene>
<reference evidence="1" key="2">
    <citation type="submission" date="2021-08" db="EMBL/GenBank/DDBJ databases">
        <authorList>
            <person name="Tani A."/>
            <person name="Ola A."/>
            <person name="Ogura Y."/>
            <person name="Katsura K."/>
            <person name="Hayashi T."/>
        </authorList>
    </citation>
    <scope>NUCLEOTIDE SEQUENCE</scope>
    <source>
        <strain evidence="1">NBRC 103626</strain>
    </source>
</reference>
<dbReference type="RefSeq" id="WP_238305217.1">
    <property type="nucleotide sequence ID" value="NZ_BPQM01000113.1"/>
</dbReference>
<comment type="caution">
    <text evidence="1">The sequence shown here is derived from an EMBL/GenBank/DDBJ whole genome shotgun (WGS) entry which is preliminary data.</text>
</comment>
<name>A0AA37HSL0_9HYPH</name>
<organism evidence="1 2">
    <name type="scientific">Methylobacterium gregans</name>
    <dbReference type="NCBI Taxonomy" id="374424"/>
    <lineage>
        <taxon>Bacteria</taxon>
        <taxon>Pseudomonadati</taxon>
        <taxon>Pseudomonadota</taxon>
        <taxon>Alphaproteobacteria</taxon>
        <taxon>Hyphomicrobiales</taxon>
        <taxon>Methylobacteriaceae</taxon>
        <taxon>Methylobacterium</taxon>
    </lineage>
</organism>
<protein>
    <submittedName>
        <fullName evidence="1">Uncharacterized protein</fullName>
    </submittedName>
</protein>
<dbReference type="Proteomes" id="UP001055108">
    <property type="component" value="Unassembled WGS sequence"/>
</dbReference>
<accession>A0AA37HSL0</accession>
<evidence type="ECO:0000313" key="1">
    <source>
        <dbReference type="EMBL" id="GJD80786.1"/>
    </source>
</evidence>
<keyword evidence="2" id="KW-1185">Reference proteome</keyword>
<proteinExistence type="predicted"/>
<evidence type="ECO:0000313" key="2">
    <source>
        <dbReference type="Proteomes" id="UP001055108"/>
    </source>
</evidence>
<reference evidence="1" key="1">
    <citation type="journal article" date="2016" name="Front. Microbiol.">
        <title>Genome Sequence of the Piezophilic, Mesophilic Sulfate-Reducing Bacterium Desulfovibrio indicus J2T.</title>
        <authorList>
            <person name="Cao J."/>
            <person name="Maignien L."/>
            <person name="Shao Z."/>
            <person name="Alain K."/>
            <person name="Jebbar M."/>
        </authorList>
    </citation>
    <scope>NUCLEOTIDE SEQUENCE</scope>
    <source>
        <strain evidence="1">NBRC 103626</strain>
    </source>
</reference>